<name>A0ABX7I1H3_9BACT</name>
<protein>
    <recommendedName>
        <fullName evidence="1">dATP/dGTP diphosphohydrolase N-terminal domain-containing protein</fullName>
    </recommendedName>
</protein>
<dbReference type="EMBL" id="CP056775">
    <property type="protein sequence ID" value="QRQ99764.1"/>
    <property type="molecule type" value="Genomic_DNA"/>
</dbReference>
<dbReference type="Pfam" id="PF18909">
    <property type="entry name" value="dGTP_diPhyd_N"/>
    <property type="match status" value="1"/>
</dbReference>
<dbReference type="InterPro" id="IPR044038">
    <property type="entry name" value="dATP/dGTP_diPOhydrolase_N"/>
</dbReference>
<evidence type="ECO:0000259" key="1">
    <source>
        <dbReference type="Pfam" id="PF18909"/>
    </source>
</evidence>
<accession>A0ABX7I1H3</accession>
<evidence type="ECO:0000313" key="3">
    <source>
        <dbReference type="Proteomes" id="UP000612680"/>
    </source>
</evidence>
<reference evidence="2 3" key="1">
    <citation type="submission" date="2020-06" db="EMBL/GenBank/DDBJ databases">
        <title>Dyadobacter sandarakinus sp. nov., isolated from the soil of the Arctic Yellow River Station.</title>
        <authorList>
            <person name="Zhang Y."/>
            <person name="Peng F."/>
        </authorList>
    </citation>
    <scope>NUCLEOTIDE SEQUENCE [LARGE SCALE GENOMIC DNA]</scope>
    <source>
        <strain evidence="2 3">Q3-56</strain>
    </source>
</reference>
<sequence length="288" mass="33490">MKRKFITPVSMRCRIDQYQSDIRRSLLSMGIEPWNGIDYVFESEHVLVTHFGKYNNKTGFVEEQFVRRDQYFIDHYNPELFLALAAMSDGDFRPGEWVICVKAGENDYVKVNELYEVSKVDASTIDIVAPKYSVKWSKLRFRKANKEELINHFTKQSDFQFGPENPNHPGFKSMLCEIEKPENQGIRLNSDKPQWSLVDFASLEDMVKVLQYGAGRYGKENWRKGFPTTQICESLLRHTFAYLSGEDNDQETGLPHFAHIQCNALFLAHTQRNKPELDTRETKQIEAA</sequence>
<proteinExistence type="predicted"/>
<dbReference type="RefSeq" id="WP_204660526.1">
    <property type="nucleotide sequence ID" value="NZ_CP056775.1"/>
</dbReference>
<organism evidence="2 3">
    <name type="scientific">Dyadobacter sandarakinus</name>
    <dbReference type="NCBI Taxonomy" id="2747268"/>
    <lineage>
        <taxon>Bacteria</taxon>
        <taxon>Pseudomonadati</taxon>
        <taxon>Bacteroidota</taxon>
        <taxon>Cytophagia</taxon>
        <taxon>Cytophagales</taxon>
        <taxon>Spirosomataceae</taxon>
        <taxon>Dyadobacter</taxon>
    </lineage>
</organism>
<dbReference type="Proteomes" id="UP000612680">
    <property type="component" value="Chromosome"/>
</dbReference>
<feature type="domain" description="dATP/dGTP diphosphohydrolase N-terminal" evidence="1">
    <location>
        <begin position="183"/>
        <end position="280"/>
    </location>
</feature>
<keyword evidence="3" id="KW-1185">Reference proteome</keyword>
<evidence type="ECO:0000313" key="2">
    <source>
        <dbReference type="EMBL" id="QRQ99764.1"/>
    </source>
</evidence>
<gene>
    <name evidence="2" type="ORF">HWI92_01930</name>
</gene>